<dbReference type="SMART" id="SM01394">
    <property type="entry name" value="S_100"/>
    <property type="match status" value="1"/>
</dbReference>
<sequence>MTLEVSIGPPPSLPRGWSPPELHTMLETSLEKALTTVVTTFHKYSGREGSKLTLSRKELKELIEKDLCLGEKMKESSIDDLMKSLDKNSDQEIDFKDKQKKEYSVFPTTLCVAYNDFFLADNQ</sequence>
<dbReference type="GeneID" id="109547304"/>
<protein>
    <submittedName>
        <fullName evidence="3">Protein S100-A5</fullName>
    </submittedName>
</protein>
<evidence type="ECO:0000313" key="3">
    <source>
        <dbReference type="RefSeq" id="XP_033714766.1"/>
    </source>
</evidence>
<name>A0A6J3RJ19_TURTR</name>
<dbReference type="GO" id="GO:0046914">
    <property type="term" value="F:transition metal ion binding"/>
    <property type="evidence" value="ECO:0007669"/>
    <property type="project" value="InterPro"/>
</dbReference>
<dbReference type="AlphaFoldDB" id="A0A6J3RJ19"/>
<dbReference type="OrthoDB" id="8881129at2759"/>
<dbReference type="GO" id="GO:0048306">
    <property type="term" value="F:calcium-dependent protein binding"/>
    <property type="evidence" value="ECO:0007669"/>
    <property type="project" value="TreeGrafter"/>
</dbReference>
<dbReference type="FunCoup" id="A0A6J3RJ19">
    <property type="interactions" value="18"/>
</dbReference>
<organism evidence="2 3">
    <name type="scientific">Tursiops truncatus</name>
    <name type="common">Atlantic bottle-nosed dolphin</name>
    <name type="synonym">Delphinus truncatus</name>
    <dbReference type="NCBI Taxonomy" id="9739"/>
    <lineage>
        <taxon>Eukaryota</taxon>
        <taxon>Metazoa</taxon>
        <taxon>Chordata</taxon>
        <taxon>Craniata</taxon>
        <taxon>Vertebrata</taxon>
        <taxon>Euteleostomi</taxon>
        <taxon>Mammalia</taxon>
        <taxon>Eutheria</taxon>
        <taxon>Laurasiatheria</taxon>
        <taxon>Artiodactyla</taxon>
        <taxon>Whippomorpha</taxon>
        <taxon>Cetacea</taxon>
        <taxon>Odontoceti</taxon>
        <taxon>Delphinidae</taxon>
        <taxon>Tursiops</taxon>
    </lineage>
</organism>
<feature type="domain" description="S100/CaBP-9k-type calcium binding subdomain" evidence="1">
    <location>
        <begin position="30"/>
        <end position="72"/>
    </location>
</feature>
<reference evidence="3" key="1">
    <citation type="submission" date="2025-08" db="UniProtKB">
        <authorList>
            <consortium name="RefSeq"/>
        </authorList>
    </citation>
    <scope>IDENTIFICATION</scope>
    <source>
        <tissue evidence="3">Spleen</tissue>
    </source>
</reference>
<dbReference type="GO" id="GO:0005509">
    <property type="term" value="F:calcium ion binding"/>
    <property type="evidence" value="ECO:0007669"/>
    <property type="project" value="TreeGrafter"/>
</dbReference>
<proteinExistence type="predicted"/>
<dbReference type="InterPro" id="IPR013787">
    <property type="entry name" value="S100_Ca-bd_sub"/>
</dbReference>
<dbReference type="RefSeq" id="XP_033714766.1">
    <property type="nucleotide sequence ID" value="XM_033858875.1"/>
</dbReference>
<dbReference type="InterPro" id="IPR034325">
    <property type="entry name" value="S-100_dom"/>
</dbReference>
<dbReference type="PANTHER" id="PTHR11639">
    <property type="entry name" value="S100 CALCIUM-BINDING PROTEIN"/>
    <property type="match status" value="1"/>
</dbReference>
<accession>A0A6J3RJ19</accession>
<dbReference type="CTD" id="6276"/>
<dbReference type="Gene3D" id="1.10.238.10">
    <property type="entry name" value="EF-hand"/>
    <property type="match status" value="1"/>
</dbReference>
<dbReference type="SUPFAM" id="SSF47473">
    <property type="entry name" value="EF-hand"/>
    <property type="match status" value="1"/>
</dbReference>
<dbReference type="InterPro" id="IPR011992">
    <property type="entry name" value="EF-hand-dom_pair"/>
</dbReference>
<dbReference type="InParanoid" id="A0A6J3RJ19"/>
<dbReference type="CDD" id="cd00213">
    <property type="entry name" value="S-100"/>
    <property type="match status" value="1"/>
</dbReference>
<evidence type="ECO:0000313" key="2">
    <source>
        <dbReference type="Proteomes" id="UP000245320"/>
    </source>
</evidence>
<gene>
    <name evidence="3" type="primary">S100A5</name>
</gene>
<keyword evidence="2" id="KW-1185">Reference proteome</keyword>
<evidence type="ECO:0000259" key="1">
    <source>
        <dbReference type="SMART" id="SM01394"/>
    </source>
</evidence>
<dbReference type="Pfam" id="PF01023">
    <property type="entry name" value="S_100"/>
    <property type="match status" value="1"/>
</dbReference>
<dbReference type="PANTHER" id="PTHR11639:SF65">
    <property type="entry name" value="PROTEIN S100-A5"/>
    <property type="match status" value="1"/>
</dbReference>
<dbReference type="Proteomes" id="UP000245320">
    <property type="component" value="Chromosome 1"/>
</dbReference>
<dbReference type="GO" id="GO:0005634">
    <property type="term" value="C:nucleus"/>
    <property type="evidence" value="ECO:0007669"/>
    <property type="project" value="TreeGrafter"/>
</dbReference>